<dbReference type="PANTHER" id="PTHR31038:SF2">
    <property type="entry name" value="PROTEIN RETICULATA-RELATED 1, CHLOROPLASTIC"/>
    <property type="match status" value="1"/>
</dbReference>
<gene>
    <name evidence="11" type="ORF">SELMODRAFT_417515</name>
</gene>
<dbReference type="Proteomes" id="UP000001514">
    <property type="component" value="Unassembled WGS sequence"/>
</dbReference>
<dbReference type="EMBL" id="GL377599">
    <property type="protein sequence ID" value="EFJ21463.1"/>
    <property type="molecule type" value="Genomic_DNA"/>
</dbReference>
<evidence type="ECO:0000256" key="6">
    <source>
        <dbReference type="ARBA" id="ARBA00022946"/>
    </source>
</evidence>
<keyword evidence="6" id="KW-0809">Transit peptide</keyword>
<reference evidence="11 12" key="1">
    <citation type="journal article" date="2011" name="Science">
        <title>The Selaginella genome identifies genetic changes associated with the evolution of vascular plants.</title>
        <authorList>
            <person name="Banks J.A."/>
            <person name="Nishiyama T."/>
            <person name="Hasebe M."/>
            <person name="Bowman J.L."/>
            <person name="Gribskov M."/>
            <person name="dePamphilis C."/>
            <person name="Albert V.A."/>
            <person name="Aono N."/>
            <person name="Aoyama T."/>
            <person name="Ambrose B.A."/>
            <person name="Ashton N.W."/>
            <person name="Axtell M.J."/>
            <person name="Barker E."/>
            <person name="Barker M.S."/>
            <person name="Bennetzen J.L."/>
            <person name="Bonawitz N.D."/>
            <person name="Chapple C."/>
            <person name="Cheng C."/>
            <person name="Correa L.G."/>
            <person name="Dacre M."/>
            <person name="DeBarry J."/>
            <person name="Dreyer I."/>
            <person name="Elias M."/>
            <person name="Engstrom E.M."/>
            <person name="Estelle M."/>
            <person name="Feng L."/>
            <person name="Finet C."/>
            <person name="Floyd S.K."/>
            <person name="Frommer W.B."/>
            <person name="Fujita T."/>
            <person name="Gramzow L."/>
            <person name="Gutensohn M."/>
            <person name="Harholt J."/>
            <person name="Hattori M."/>
            <person name="Heyl A."/>
            <person name="Hirai T."/>
            <person name="Hiwatashi Y."/>
            <person name="Ishikawa M."/>
            <person name="Iwata M."/>
            <person name="Karol K.G."/>
            <person name="Koehler B."/>
            <person name="Kolukisaoglu U."/>
            <person name="Kubo M."/>
            <person name="Kurata T."/>
            <person name="Lalonde S."/>
            <person name="Li K."/>
            <person name="Li Y."/>
            <person name="Litt A."/>
            <person name="Lyons E."/>
            <person name="Manning G."/>
            <person name="Maruyama T."/>
            <person name="Michael T.P."/>
            <person name="Mikami K."/>
            <person name="Miyazaki S."/>
            <person name="Morinaga S."/>
            <person name="Murata T."/>
            <person name="Mueller-Roeber B."/>
            <person name="Nelson D.R."/>
            <person name="Obara M."/>
            <person name="Oguri Y."/>
            <person name="Olmstead R.G."/>
            <person name="Onodera N."/>
            <person name="Petersen B.L."/>
            <person name="Pils B."/>
            <person name="Prigge M."/>
            <person name="Rensing S.A."/>
            <person name="Riano-Pachon D.M."/>
            <person name="Roberts A.W."/>
            <person name="Sato Y."/>
            <person name="Scheller H.V."/>
            <person name="Schulz B."/>
            <person name="Schulz C."/>
            <person name="Shakirov E.V."/>
            <person name="Shibagaki N."/>
            <person name="Shinohara N."/>
            <person name="Shippen D.E."/>
            <person name="Soerensen I."/>
            <person name="Sotooka R."/>
            <person name="Sugimoto N."/>
            <person name="Sugita M."/>
            <person name="Sumikawa N."/>
            <person name="Tanurdzic M."/>
            <person name="Theissen G."/>
            <person name="Ulvskov P."/>
            <person name="Wakazuki S."/>
            <person name="Weng J.K."/>
            <person name="Willats W.W."/>
            <person name="Wipf D."/>
            <person name="Wolf P.G."/>
            <person name="Yang L."/>
            <person name="Zimmer A.D."/>
            <person name="Zhu Q."/>
            <person name="Mitros T."/>
            <person name="Hellsten U."/>
            <person name="Loque D."/>
            <person name="Otillar R."/>
            <person name="Salamov A."/>
            <person name="Schmutz J."/>
            <person name="Shapiro H."/>
            <person name="Lindquist E."/>
            <person name="Lucas S."/>
            <person name="Rokhsar D."/>
            <person name="Grigoriev I.V."/>
        </authorList>
    </citation>
    <scope>NUCLEOTIDE SEQUENCE [LARGE SCALE GENOMIC DNA]</scope>
</reference>
<keyword evidence="4" id="KW-0934">Plastid</keyword>
<keyword evidence="7 10" id="KW-1133">Transmembrane helix</keyword>
<dbReference type="FunCoup" id="D8S2H4">
    <property type="interactions" value="2359"/>
</dbReference>
<evidence type="ECO:0000256" key="8">
    <source>
        <dbReference type="ARBA" id="ARBA00023136"/>
    </source>
</evidence>
<keyword evidence="12" id="KW-1185">Reference proteome</keyword>
<dbReference type="Gramene" id="EFJ21463">
    <property type="protein sequence ID" value="EFJ21463"/>
    <property type="gene ID" value="SELMODRAFT_417515"/>
</dbReference>
<dbReference type="InParanoid" id="D8S2H4"/>
<evidence type="ECO:0000256" key="5">
    <source>
        <dbReference type="ARBA" id="ARBA00022692"/>
    </source>
</evidence>
<protein>
    <recommendedName>
        <fullName evidence="13">Protein RETICULATA-RELATED 1, chloroplastic</fullName>
    </recommendedName>
</protein>
<accession>D8S2H4</accession>
<dbReference type="AlphaFoldDB" id="D8S2H4"/>
<evidence type="ECO:0000256" key="2">
    <source>
        <dbReference type="ARBA" id="ARBA00010793"/>
    </source>
</evidence>
<comment type="subcellular location">
    <subcellularLocation>
        <location evidence="1">Plastid</location>
        <location evidence="1">Chloroplast membrane</location>
        <topology evidence="1">Multi-pass membrane protein</topology>
    </subcellularLocation>
</comment>
<evidence type="ECO:0000256" key="3">
    <source>
        <dbReference type="ARBA" id="ARBA00022528"/>
    </source>
</evidence>
<evidence type="ECO:0000256" key="4">
    <source>
        <dbReference type="ARBA" id="ARBA00022640"/>
    </source>
</evidence>
<feature type="compositionally biased region" description="Acidic residues" evidence="9">
    <location>
        <begin position="90"/>
        <end position="111"/>
    </location>
</feature>
<evidence type="ECO:0000256" key="1">
    <source>
        <dbReference type="ARBA" id="ARBA00004508"/>
    </source>
</evidence>
<keyword evidence="5 10" id="KW-0812">Transmembrane</keyword>
<evidence type="ECO:0000313" key="11">
    <source>
        <dbReference type="EMBL" id="EFJ21463.1"/>
    </source>
</evidence>
<dbReference type="eggNOG" id="ENOG502QQ0I">
    <property type="taxonomic scope" value="Eukaryota"/>
</dbReference>
<feature type="region of interest" description="Disordered" evidence="9">
    <location>
        <begin position="66"/>
        <end position="115"/>
    </location>
</feature>
<dbReference type="Pfam" id="PF11891">
    <property type="entry name" value="RETICULATA-like"/>
    <property type="match status" value="1"/>
</dbReference>
<sequence>MAHPLLALSIPSAPVSASSSSSSDAHILHSTGFCACARQGIRVDAAAGGRGRVSAFLDNDAVDLNPSSMLEDGDNGGNIGKGNRHGGGDSGDDGGDDDAYFGDGDEEEDGGNDGLFGKRIIVPEIFDRKILEAVMKEWYRTMSDLPLGFKQAFELGLVSSAQLVRFFSMSARPTFSRALYRLFPPSLPRMLADPSWYPYKICLEQLATIGYGCWWEYQRRGERIKDEWDLALCNVLTLAACNLAVVWSLAPTRSYGSTFKYEFQNVLQKLPNNIFDKSYSMRNYNMGQRLCSFFYKAGVLGFLGAFLGAAGAGLSKACITLRKQRGASDESSVPLPSVQTSALGYGAFLGLSGNFRYQLVYGAERAMQEHLNHLGVVILCSSALRLLSIRVGDASRVALLGLDSDAKKARDGKAYRRPSLPSMESLKNGFSMSGLLDAKKDIFAKRKVKRRVMAVQ</sequence>
<dbReference type="STRING" id="88036.D8S2H4"/>
<evidence type="ECO:0000256" key="10">
    <source>
        <dbReference type="SAM" id="Phobius"/>
    </source>
</evidence>
<feature type="transmembrane region" description="Helical" evidence="10">
    <location>
        <begin position="293"/>
        <end position="315"/>
    </location>
</feature>
<comment type="similarity">
    <text evidence="2">Belongs to the RETICULATA family.</text>
</comment>
<dbReference type="GO" id="GO:0031969">
    <property type="term" value="C:chloroplast membrane"/>
    <property type="evidence" value="ECO:0007669"/>
    <property type="project" value="UniProtKB-SubCell"/>
</dbReference>
<dbReference type="InterPro" id="IPR021825">
    <property type="entry name" value="RETICULATA-related"/>
</dbReference>
<evidence type="ECO:0000256" key="7">
    <source>
        <dbReference type="ARBA" id="ARBA00022989"/>
    </source>
</evidence>
<evidence type="ECO:0008006" key="13">
    <source>
        <dbReference type="Google" id="ProtNLM"/>
    </source>
</evidence>
<evidence type="ECO:0000256" key="9">
    <source>
        <dbReference type="SAM" id="MobiDB-lite"/>
    </source>
</evidence>
<proteinExistence type="inferred from homology"/>
<name>D8S2H4_SELML</name>
<dbReference type="GO" id="GO:0099402">
    <property type="term" value="P:plant organ development"/>
    <property type="evidence" value="ECO:0000318"/>
    <property type="project" value="GO_Central"/>
</dbReference>
<dbReference type="KEGG" id="smo:SELMODRAFT_417515"/>
<dbReference type="PANTHER" id="PTHR31038">
    <property type="entry name" value="EXPRESSED PROTEIN-RELATED"/>
    <property type="match status" value="1"/>
</dbReference>
<dbReference type="HOGENOM" id="CLU_037801_1_0_1"/>
<organism evidence="12">
    <name type="scientific">Selaginella moellendorffii</name>
    <name type="common">Spikemoss</name>
    <dbReference type="NCBI Taxonomy" id="88036"/>
    <lineage>
        <taxon>Eukaryota</taxon>
        <taxon>Viridiplantae</taxon>
        <taxon>Streptophyta</taxon>
        <taxon>Embryophyta</taxon>
        <taxon>Tracheophyta</taxon>
        <taxon>Lycopodiopsida</taxon>
        <taxon>Selaginellales</taxon>
        <taxon>Selaginellaceae</taxon>
        <taxon>Selaginella</taxon>
    </lineage>
</organism>
<keyword evidence="3" id="KW-0150">Chloroplast</keyword>
<evidence type="ECO:0000313" key="12">
    <source>
        <dbReference type="Proteomes" id="UP000001514"/>
    </source>
</evidence>
<keyword evidence="8 10" id="KW-0472">Membrane</keyword>
<dbReference type="OMA" id="DINRIAW"/>